<keyword evidence="9 12" id="KW-0408">Iron</keyword>
<evidence type="ECO:0000256" key="10">
    <source>
        <dbReference type="ARBA" id="ARBA00023033"/>
    </source>
</evidence>
<comment type="caution">
    <text evidence="14">The sequence shown here is derived from an EMBL/GenBank/DDBJ whole genome shotgun (WGS) entry which is preliminary data.</text>
</comment>
<dbReference type="InterPro" id="IPR036396">
    <property type="entry name" value="Cyt_P450_sf"/>
</dbReference>
<evidence type="ECO:0000256" key="2">
    <source>
        <dbReference type="ARBA" id="ARBA00004370"/>
    </source>
</evidence>
<accession>A0A2T5LS39</accession>
<keyword evidence="5 13" id="KW-0812">Transmembrane</keyword>
<proteinExistence type="inferred from homology"/>
<sequence>MEGCVYLTGLATGIITHIAYLHHGEHHKYGLAYLLAFLAAVTCSAYLLVFLYDQLFRHALFQSLQFYAAYLAGLYSSLLVYRIFLNPLNKFPSSLGTRISLCFFSLRLKDLDSFRQLHRLHKKHGHFVRLGPSDVSITHPDAILAIHGPGSRCTKASQYDIVSSFKSLQTLRDKGEHAQRRRLWSSAFGEKALRGYEHRIRGHRQRFMNRIMEKKGNPINITDWFMWYSFDVMGDLAFGQHFGMLDNGQQHWAIQLLFDSIHYLGYNLPSWMFILLNDIPGVNRDWWRFIGYCQQTLEKRLQHSATDPDFCASFLAPLQGRKPNTSEMNLLVGDTQLLIIAGSDTVAIALTSIIYLLCQNREHIELLRYELAPLMTDPTGEVLHEKIAHLDHLNGVINEGLRLYPPVPTGFIRLTPPEGITIGGTYIPGHTSVQCPLYVIGRCEEIYPQAETFLPERWYRFPDMVKYKNAFAPFAIGPYSCIGKPLALMNIRTTLARMIYEFDFGFAPSEDGTQFEKNAVEHVTFSMGELKLGFTPRKNADQF</sequence>
<evidence type="ECO:0000256" key="1">
    <source>
        <dbReference type="ARBA" id="ARBA00001971"/>
    </source>
</evidence>
<dbReference type="FunFam" id="1.10.630.10:FF:000063">
    <property type="entry name" value="Cytochrome P450 monooxygenase"/>
    <property type="match status" value="1"/>
</dbReference>
<evidence type="ECO:0000256" key="8">
    <source>
        <dbReference type="ARBA" id="ARBA00023002"/>
    </source>
</evidence>
<dbReference type="PRINTS" id="PR00385">
    <property type="entry name" value="P450"/>
</dbReference>
<dbReference type="OrthoDB" id="6692864at2759"/>
<organism evidence="14 15">
    <name type="scientific">Aspergillus ochraceoroseus IBT 24754</name>
    <dbReference type="NCBI Taxonomy" id="1392256"/>
    <lineage>
        <taxon>Eukaryota</taxon>
        <taxon>Fungi</taxon>
        <taxon>Dikarya</taxon>
        <taxon>Ascomycota</taxon>
        <taxon>Pezizomycotina</taxon>
        <taxon>Eurotiomycetes</taxon>
        <taxon>Eurotiomycetidae</taxon>
        <taxon>Eurotiales</taxon>
        <taxon>Aspergillaceae</taxon>
        <taxon>Aspergillus</taxon>
        <taxon>Aspergillus subgen. Nidulantes</taxon>
    </lineage>
</organism>
<dbReference type="PANTHER" id="PTHR24305:SF112">
    <property type="entry name" value="L-ORNITHINE-N5-MONOOXYGENASE (EUROFUNG)"/>
    <property type="match status" value="1"/>
</dbReference>
<gene>
    <name evidence="14" type="ORF">P175DRAFT_0502604</name>
</gene>
<keyword evidence="11 13" id="KW-0472">Membrane</keyword>
<evidence type="ECO:0000256" key="11">
    <source>
        <dbReference type="ARBA" id="ARBA00023136"/>
    </source>
</evidence>
<evidence type="ECO:0000256" key="6">
    <source>
        <dbReference type="ARBA" id="ARBA00022723"/>
    </source>
</evidence>
<evidence type="ECO:0000256" key="4">
    <source>
        <dbReference type="ARBA" id="ARBA00022617"/>
    </source>
</evidence>
<evidence type="ECO:0000313" key="15">
    <source>
        <dbReference type="Proteomes" id="UP000244073"/>
    </source>
</evidence>
<dbReference type="AlphaFoldDB" id="A0A2T5LS39"/>
<dbReference type="GO" id="GO:0004497">
    <property type="term" value="F:monooxygenase activity"/>
    <property type="evidence" value="ECO:0007669"/>
    <property type="project" value="UniProtKB-KW"/>
</dbReference>
<keyword evidence="10" id="KW-0503">Monooxygenase</keyword>
<dbReference type="GO" id="GO:0020037">
    <property type="term" value="F:heme binding"/>
    <property type="evidence" value="ECO:0007669"/>
    <property type="project" value="InterPro"/>
</dbReference>
<dbReference type="GO" id="GO:1902181">
    <property type="term" value="P:verruculogen biosynthetic process"/>
    <property type="evidence" value="ECO:0007669"/>
    <property type="project" value="UniProtKB-ARBA"/>
</dbReference>
<dbReference type="Pfam" id="PF00067">
    <property type="entry name" value="p450"/>
    <property type="match status" value="1"/>
</dbReference>
<feature type="binding site" description="axial binding residue" evidence="12">
    <location>
        <position position="481"/>
    </location>
    <ligand>
        <name>heme</name>
        <dbReference type="ChEBI" id="CHEBI:30413"/>
    </ligand>
    <ligandPart>
        <name>Fe</name>
        <dbReference type="ChEBI" id="CHEBI:18248"/>
    </ligandPart>
</feature>
<evidence type="ECO:0000256" key="13">
    <source>
        <dbReference type="SAM" id="Phobius"/>
    </source>
</evidence>
<evidence type="ECO:0000256" key="5">
    <source>
        <dbReference type="ARBA" id="ARBA00022692"/>
    </source>
</evidence>
<dbReference type="RefSeq" id="XP_040750487.1">
    <property type="nucleotide sequence ID" value="XM_040897427.1"/>
</dbReference>
<evidence type="ECO:0000313" key="14">
    <source>
        <dbReference type="EMBL" id="PTU19095.1"/>
    </source>
</evidence>
<keyword evidence="8" id="KW-0560">Oxidoreductase</keyword>
<dbReference type="GO" id="GO:0016020">
    <property type="term" value="C:membrane"/>
    <property type="evidence" value="ECO:0007669"/>
    <property type="project" value="UniProtKB-SubCell"/>
</dbReference>
<dbReference type="SUPFAM" id="SSF48264">
    <property type="entry name" value="Cytochrome P450"/>
    <property type="match status" value="1"/>
</dbReference>
<comment type="cofactor">
    <cofactor evidence="1 12">
        <name>heme</name>
        <dbReference type="ChEBI" id="CHEBI:30413"/>
    </cofactor>
</comment>
<dbReference type="InterPro" id="IPR002401">
    <property type="entry name" value="Cyt_P450_E_grp-I"/>
</dbReference>
<evidence type="ECO:0000256" key="3">
    <source>
        <dbReference type="ARBA" id="ARBA00010617"/>
    </source>
</evidence>
<dbReference type="PANTHER" id="PTHR24305">
    <property type="entry name" value="CYTOCHROME P450"/>
    <property type="match status" value="1"/>
</dbReference>
<evidence type="ECO:0000256" key="7">
    <source>
        <dbReference type="ARBA" id="ARBA00022989"/>
    </source>
</evidence>
<reference evidence="14 15" key="1">
    <citation type="journal article" date="2018" name="Proc. Natl. Acad. Sci. U.S.A.">
        <title>Linking secondary metabolites to gene clusters through genome sequencing of six diverse Aspergillus species.</title>
        <authorList>
            <person name="Kaerboelling I."/>
            <person name="Vesth T.C."/>
            <person name="Frisvad J.C."/>
            <person name="Nybo J.L."/>
            <person name="Theobald S."/>
            <person name="Kuo A."/>
            <person name="Bowyer P."/>
            <person name="Matsuda Y."/>
            <person name="Mondo S."/>
            <person name="Lyhne E.K."/>
            <person name="Kogle M.E."/>
            <person name="Clum A."/>
            <person name="Lipzen A."/>
            <person name="Salamov A."/>
            <person name="Ngan C.Y."/>
            <person name="Daum C."/>
            <person name="Chiniquy J."/>
            <person name="Barry K."/>
            <person name="LaButti K."/>
            <person name="Haridas S."/>
            <person name="Simmons B.A."/>
            <person name="Magnuson J.K."/>
            <person name="Mortensen U.H."/>
            <person name="Larsen T.O."/>
            <person name="Grigoriev I.V."/>
            <person name="Baker S.E."/>
            <person name="Andersen M.R."/>
        </authorList>
    </citation>
    <scope>NUCLEOTIDE SEQUENCE [LARGE SCALE GENOMIC DNA]</scope>
    <source>
        <strain evidence="14 15">IBT 24754</strain>
    </source>
</reference>
<feature type="transmembrane region" description="Helical" evidence="13">
    <location>
        <begin position="64"/>
        <end position="84"/>
    </location>
</feature>
<dbReference type="InterPro" id="IPR050121">
    <property type="entry name" value="Cytochrome_P450_monoxygenase"/>
</dbReference>
<dbReference type="GeneID" id="63814309"/>
<keyword evidence="4 12" id="KW-0349">Heme</keyword>
<evidence type="ECO:0000256" key="12">
    <source>
        <dbReference type="PIRSR" id="PIRSR602401-1"/>
    </source>
</evidence>
<comment type="similarity">
    <text evidence="3">Belongs to the cytochrome P450 family.</text>
</comment>
<dbReference type="GO" id="GO:0005506">
    <property type="term" value="F:iron ion binding"/>
    <property type="evidence" value="ECO:0007669"/>
    <property type="project" value="InterPro"/>
</dbReference>
<evidence type="ECO:0000256" key="9">
    <source>
        <dbReference type="ARBA" id="ARBA00023004"/>
    </source>
</evidence>
<dbReference type="Gene3D" id="1.10.630.10">
    <property type="entry name" value="Cytochrome P450"/>
    <property type="match status" value="1"/>
</dbReference>
<comment type="subcellular location">
    <subcellularLocation>
        <location evidence="2">Membrane</location>
    </subcellularLocation>
</comment>
<dbReference type="VEuPathDB" id="FungiDB:P175DRAFT_0502604"/>
<feature type="transmembrane region" description="Helical" evidence="13">
    <location>
        <begin position="31"/>
        <end position="52"/>
    </location>
</feature>
<protein>
    <recommendedName>
        <fullName evidence="16">Cytochrome P450</fullName>
    </recommendedName>
</protein>
<name>A0A2T5LS39_9EURO</name>
<keyword evidence="7 13" id="KW-1133">Transmembrane helix</keyword>
<keyword evidence="6 12" id="KW-0479">Metal-binding</keyword>
<dbReference type="InterPro" id="IPR001128">
    <property type="entry name" value="Cyt_P450"/>
</dbReference>
<dbReference type="CDD" id="cd11061">
    <property type="entry name" value="CYP67-like"/>
    <property type="match status" value="1"/>
</dbReference>
<dbReference type="EMBL" id="MSFN02000006">
    <property type="protein sequence ID" value="PTU19095.1"/>
    <property type="molecule type" value="Genomic_DNA"/>
</dbReference>
<dbReference type="Proteomes" id="UP000244073">
    <property type="component" value="Unassembled WGS sequence"/>
</dbReference>
<dbReference type="PRINTS" id="PR00463">
    <property type="entry name" value="EP450I"/>
</dbReference>
<evidence type="ECO:0008006" key="16">
    <source>
        <dbReference type="Google" id="ProtNLM"/>
    </source>
</evidence>
<dbReference type="GO" id="GO:0016705">
    <property type="term" value="F:oxidoreductase activity, acting on paired donors, with incorporation or reduction of molecular oxygen"/>
    <property type="evidence" value="ECO:0007669"/>
    <property type="project" value="InterPro"/>
</dbReference>